<feature type="binding site" evidence="8">
    <location>
        <position position="167"/>
    </location>
    <ligand>
        <name>Zn(2+)</name>
        <dbReference type="ChEBI" id="CHEBI:29105"/>
        <label>2</label>
    </ligand>
</feature>
<dbReference type="PROSITE" id="PS51188">
    <property type="entry name" value="ZF_CR"/>
    <property type="match status" value="1"/>
</dbReference>
<dbReference type="PROSITE" id="PS00636">
    <property type="entry name" value="DNAJ_1"/>
    <property type="match status" value="1"/>
</dbReference>
<reference evidence="12 13" key="1">
    <citation type="submission" date="2017-09" db="EMBL/GenBank/DDBJ databases">
        <title>Depth-based differentiation of microbial function through sediment-hosted aquifers and enrichment of novel symbionts in the deep terrestrial subsurface.</title>
        <authorList>
            <person name="Probst A.J."/>
            <person name="Ladd B."/>
            <person name="Jarett J.K."/>
            <person name="Geller-Mcgrath D.E."/>
            <person name="Sieber C.M."/>
            <person name="Emerson J.B."/>
            <person name="Anantharaman K."/>
            <person name="Thomas B.C."/>
            <person name="Malmstrom R."/>
            <person name="Stieglmeier M."/>
            <person name="Klingl A."/>
            <person name="Woyke T."/>
            <person name="Ryan C.M."/>
            <person name="Banfield J.F."/>
        </authorList>
    </citation>
    <scope>NUCLEOTIDE SEQUENCE [LARGE SCALE GENOMIC DNA]</scope>
    <source>
        <strain evidence="12">CG10_big_fil_rev_8_21_14_0_10_50_16</strain>
    </source>
</reference>
<evidence type="ECO:0000313" key="12">
    <source>
        <dbReference type="EMBL" id="PIR47983.1"/>
    </source>
</evidence>
<dbReference type="InterPro" id="IPR012724">
    <property type="entry name" value="DnaJ"/>
</dbReference>
<proteinExistence type="inferred from homology"/>
<dbReference type="GO" id="GO:0031072">
    <property type="term" value="F:heat shock protein binding"/>
    <property type="evidence" value="ECO:0007669"/>
    <property type="project" value="InterPro"/>
</dbReference>
<dbReference type="CDD" id="cd06257">
    <property type="entry name" value="DnaJ"/>
    <property type="match status" value="1"/>
</dbReference>
<protein>
    <recommendedName>
        <fullName evidence="7 8">Chaperone protein DnaJ</fullName>
    </recommendedName>
</protein>
<keyword evidence="4 8" id="KW-0862">Zinc</keyword>
<evidence type="ECO:0000256" key="9">
    <source>
        <dbReference type="PROSITE-ProRule" id="PRU00546"/>
    </source>
</evidence>
<evidence type="ECO:0000256" key="4">
    <source>
        <dbReference type="ARBA" id="ARBA00022833"/>
    </source>
</evidence>
<dbReference type="SUPFAM" id="SSF49493">
    <property type="entry name" value="HSP40/DnaJ peptide-binding domain"/>
    <property type="match status" value="2"/>
</dbReference>
<dbReference type="CDD" id="cd10747">
    <property type="entry name" value="DnaJ_C"/>
    <property type="match status" value="1"/>
</dbReference>
<dbReference type="PRINTS" id="PR00625">
    <property type="entry name" value="JDOMAIN"/>
</dbReference>
<feature type="repeat" description="CXXCXGXG motif" evidence="8">
    <location>
        <begin position="148"/>
        <end position="155"/>
    </location>
</feature>
<keyword evidence="8" id="KW-0963">Cytoplasm</keyword>
<dbReference type="HAMAP" id="MF_01152">
    <property type="entry name" value="DnaJ"/>
    <property type="match status" value="1"/>
</dbReference>
<dbReference type="InterPro" id="IPR036410">
    <property type="entry name" value="HSP_DnaJ_Cys-rich_dom_sf"/>
</dbReference>
<feature type="binding site" evidence="8">
    <location>
        <position position="204"/>
    </location>
    <ligand>
        <name>Zn(2+)</name>
        <dbReference type="ChEBI" id="CHEBI:29105"/>
        <label>1</label>
    </ligand>
</feature>
<evidence type="ECO:0000259" key="11">
    <source>
        <dbReference type="PROSITE" id="PS51188"/>
    </source>
</evidence>
<feature type="domain" description="CR-type" evidence="11">
    <location>
        <begin position="135"/>
        <end position="216"/>
    </location>
</feature>
<evidence type="ECO:0000256" key="5">
    <source>
        <dbReference type="ARBA" id="ARBA00023186"/>
    </source>
</evidence>
<keyword evidence="3 8" id="KW-0863">Zinc-finger</keyword>
<dbReference type="EMBL" id="PCYM01000001">
    <property type="protein sequence ID" value="PIR47983.1"/>
    <property type="molecule type" value="Genomic_DNA"/>
</dbReference>
<dbReference type="GO" id="GO:0005524">
    <property type="term" value="F:ATP binding"/>
    <property type="evidence" value="ECO:0007669"/>
    <property type="project" value="InterPro"/>
</dbReference>
<dbReference type="Gene3D" id="2.60.260.20">
    <property type="entry name" value="Urease metallochaperone UreE, N-terminal domain"/>
    <property type="match status" value="2"/>
</dbReference>
<comment type="cofactor">
    <cofactor evidence="8">
        <name>Zn(2+)</name>
        <dbReference type="ChEBI" id="CHEBI:29105"/>
    </cofactor>
    <text evidence="8">Binds 2 Zn(2+) ions per monomer.</text>
</comment>
<accession>A0A2H0RN98</accession>
<comment type="subcellular location">
    <subcellularLocation>
        <location evidence="8">Cytoplasm</location>
    </subcellularLocation>
</comment>
<dbReference type="FunFam" id="2.10.230.10:FF:000002">
    <property type="entry name" value="Molecular chaperone DnaJ"/>
    <property type="match status" value="1"/>
</dbReference>
<sequence>MPDPYKILGVERGATQEEIKKAFRKLAHKYHPDKEGGDEAKFKEINSAYQVLGDESKRQQYDQFGEAAFGGGGGAPGAGFGGFGAQGVNFDFGDLGDLGDIFGGMFGGGGRGRRRSQGQDIQTDMQLTFEEVVRGAEKEITLRKTDTCDNCAGTGAKDGKTKTCTSCSGQGVKRVARNTPFGQIAQTVACDVCHGQGKEAEHACGECSGTGTVKKQSTIKITLPPGMSDGESVRVRGKGEAAPFGGEPGDLFIRVFIKDDARFERDGFDLRSSVTVGFTQAALGDSVEVETIDGKVKMKVPPGTQSGDVLSIKGKGIETGRGRANQLVTIFVVTPTKLNKKQKQLLQELDLREE</sequence>
<dbReference type="PANTHER" id="PTHR43096">
    <property type="entry name" value="DNAJ HOMOLOG 1, MITOCHONDRIAL-RELATED"/>
    <property type="match status" value="1"/>
</dbReference>
<feature type="binding site" evidence="8">
    <location>
        <position position="190"/>
    </location>
    <ligand>
        <name>Zn(2+)</name>
        <dbReference type="ChEBI" id="CHEBI:29105"/>
        <label>2</label>
    </ligand>
</feature>
<dbReference type="NCBIfam" id="NF008035">
    <property type="entry name" value="PRK10767.1"/>
    <property type="match status" value="1"/>
</dbReference>
<feature type="domain" description="J" evidence="10">
    <location>
        <begin position="3"/>
        <end position="65"/>
    </location>
</feature>
<keyword evidence="8" id="KW-0235">DNA replication</keyword>
<comment type="subunit">
    <text evidence="8">Homodimer.</text>
</comment>
<dbReference type="InterPro" id="IPR008971">
    <property type="entry name" value="HSP40/DnaJ_pept-bd"/>
</dbReference>
<comment type="function">
    <text evidence="8">Participates actively in the response to hyperosmotic and heat shock by preventing the aggregation of stress-denatured proteins and by disaggregating proteins, also in an autonomous, DnaK-independent fashion. Unfolded proteins bind initially to DnaJ; upon interaction with the DnaJ-bound protein, DnaK hydrolyzes its bound ATP, resulting in the formation of a stable complex. GrpE releases ADP from DnaK; ATP binding to DnaK triggers the release of the substrate protein, thus completing the reaction cycle. Several rounds of ATP-dependent interactions between DnaJ, DnaK and GrpE are required for fully efficient folding. Also involved, together with DnaK and GrpE, in the DNA replication of plasmids through activation of initiation proteins.</text>
</comment>
<evidence type="ECO:0000256" key="3">
    <source>
        <dbReference type="ARBA" id="ARBA00022771"/>
    </source>
</evidence>
<dbReference type="SUPFAM" id="SSF57938">
    <property type="entry name" value="DnaJ/Hsp40 cysteine-rich domain"/>
    <property type="match status" value="1"/>
</dbReference>
<gene>
    <name evidence="8 12" type="primary">dnaJ</name>
    <name evidence="12" type="ORF">COV06_01115</name>
</gene>
<keyword evidence="1 8" id="KW-0479">Metal-binding</keyword>
<dbReference type="SUPFAM" id="SSF46565">
    <property type="entry name" value="Chaperone J-domain"/>
    <property type="match status" value="1"/>
</dbReference>
<feature type="zinc finger region" description="CR-type" evidence="9">
    <location>
        <begin position="135"/>
        <end position="216"/>
    </location>
</feature>
<dbReference type="Pfam" id="PF01556">
    <property type="entry name" value="DnaJ_C"/>
    <property type="match status" value="1"/>
</dbReference>
<dbReference type="GO" id="GO:0006260">
    <property type="term" value="P:DNA replication"/>
    <property type="evidence" value="ECO:0007669"/>
    <property type="project" value="UniProtKB-KW"/>
</dbReference>
<feature type="repeat" description="CXXCXGXG motif" evidence="8">
    <location>
        <begin position="190"/>
        <end position="197"/>
    </location>
</feature>
<evidence type="ECO:0000313" key="13">
    <source>
        <dbReference type="Proteomes" id="UP000230084"/>
    </source>
</evidence>
<dbReference type="GO" id="GO:0008270">
    <property type="term" value="F:zinc ion binding"/>
    <property type="evidence" value="ECO:0007669"/>
    <property type="project" value="UniProtKB-UniRule"/>
</dbReference>
<dbReference type="FunFam" id="2.60.260.20:FF:000005">
    <property type="entry name" value="Chaperone protein dnaJ 1, mitochondrial"/>
    <property type="match status" value="1"/>
</dbReference>
<organism evidence="12 13">
    <name type="scientific">Candidatus Uhrbacteria bacterium CG10_big_fil_rev_8_21_14_0_10_50_16</name>
    <dbReference type="NCBI Taxonomy" id="1975039"/>
    <lineage>
        <taxon>Bacteria</taxon>
        <taxon>Candidatus Uhriibacteriota</taxon>
    </lineage>
</organism>
<dbReference type="GO" id="GO:0009408">
    <property type="term" value="P:response to heat"/>
    <property type="evidence" value="ECO:0007669"/>
    <property type="project" value="InterPro"/>
</dbReference>
<evidence type="ECO:0000256" key="6">
    <source>
        <dbReference type="ARBA" id="ARBA00061004"/>
    </source>
</evidence>
<keyword evidence="2 8" id="KW-0677">Repeat</keyword>
<dbReference type="InterPro" id="IPR002939">
    <property type="entry name" value="DnaJ_C"/>
</dbReference>
<dbReference type="PANTHER" id="PTHR43096:SF10">
    <property type="entry name" value="CHAPERONE PROTEIN DNAJ A6, CHLOROPLASTIC"/>
    <property type="match status" value="1"/>
</dbReference>
<feature type="binding site" evidence="8">
    <location>
        <position position="164"/>
    </location>
    <ligand>
        <name>Zn(2+)</name>
        <dbReference type="ChEBI" id="CHEBI:29105"/>
        <label>2</label>
    </ligand>
</feature>
<evidence type="ECO:0000256" key="2">
    <source>
        <dbReference type="ARBA" id="ARBA00022737"/>
    </source>
</evidence>
<comment type="similarity">
    <text evidence="6 8">Belongs to the DnaJ family.</text>
</comment>
<dbReference type="Proteomes" id="UP000230084">
    <property type="component" value="Unassembled WGS sequence"/>
</dbReference>
<dbReference type="GO" id="GO:0005737">
    <property type="term" value="C:cytoplasm"/>
    <property type="evidence" value="ECO:0007669"/>
    <property type="project" value="UniProtKB-SubCell"/>
</dbReference>
<name>A0A2H0RN98_9BACT</name>
<keyword evidence="8" id="KW-0346">Stress response</keyword>
<comment type="domain">
    <text evidence="8">The J domain is necessary and sufficient to stimulate DnaK ATPase activity. Zinc center 1 plays an important role in the autonomous, DnaK-independent chaperone activity of DnaJ. Zinc center 2 is essential for interaction with DnaK and for DnaJ activity.</text>
</comment>
<feature type="repeat" description="CXXCXGXG motif" evidence="8">
    <location>
        <begin position="204"/>
        <end position="211"/>
    </location>
</feature>
<dbReference type="PROSITE" id="PS50076">
    <property type="entry name" value="DNAJ_2"/>
    <property type="match status" value="1"/>
</dbReference>
<dbReference type="GO" id="GO:0042026">
    <property type="term" value="P:protein refolding"/>
    <property type="evidence" value="ECO:0007669"/>
    <property type="project" value="TreeGrafter"/>
</dbReference>
<comment type="caution">
    <text evidence="12">The sequence shown here is derived from an EMBL/GenBank/DDBJ whole genome shotgun (WGS) entry which is preliminary data.</text>
</comment>
<dbReference type="NCBIfam" id="TIGR02349">
    <property type="entry name" value="DnaJ_bact"/>
    <property type="match status" value="1"/>
</dbReference>
<dbReference type="InterPro" id="IPR018253">
    <property type="entry name" value="DnaJ_domain_CS"/>
</dbReference>
<feature type="binding site" evidence="8">
    <location>
        <position position="148"/>
    </location>
    <ligand>
        <name>Zn(2+)</name>
        <dbReference type="ChEBI" id="CHEBI:29105"/>
        <label>1</label>
    </ligand>
</feature>
<dbReference type="Pfam" id="PF00226">
    <property type="entry name" value="DnaJ"/>
    <property type="match status" value="1"/>
</dbReference>
<dbReference type="Pfam" id="PF00684">
    <property type="entry name" value="DnaJ_CXXCXGXG"/>
    <property type="match status" value="1"/>
</dbReference>
<dbReference type="InterPro" id="IPR001305">
    <property type="entry name" value="HSP_DnaJ_Cys-rich_dom"/>
</dbReference>
<dbReference type="InterPro" id="IPR001623">
    <property type="entry name" value="DnaJ_domain"/>
</dbReference>
<evidence type="ECO:0000256" key="7">
    <source>
        <dbReference type="ARBA" id="ARBA00067609"/>
    </source>
</evidence>
<keyword evidence="5 8" id="KW-0143">Chaperone</keyword>
<dbReference type="Gene3D" id="2.10.230.10">
    <property type="entry name" value="Heat shock protein DnaJ, cysteine-rich domain"/>
    <property type="match status" value="1"/>
</dbReference>
<feature type="repeat" description="CXXCXGXG motif" evidence="8">
    <location>
        <begin position="164"/>
        <end position="171"/>
    </location>
</feature>
<dbReference type="GO" id="GO:0051082">
    <property type="term" value="F:unfolded protein binding"/>
    <property type="evidence" value="ECO:0007669"/>
    <property type="project" value="UniProtKB-UniRule"/>
</dbReference>
<dbReference type="AlphaFoldDB" id="A0A2H0RN98"/>
<dbReference type="SMART" id="SM00271">
    <property type="entry name" value="DnaJ"/>
    <property type="match status" value="1"/>
</dbReference>
<evidence type="ECO:0000256" key="8">
    <source>
        <dbReference type="HAMAP-Rule" id="MF_01152"/>
    </source>
</evidence>
<feature type="binding site" evidence="8">
    <location>
        <position position="193"/>
    </location>
    <ligand>
        <name>Zn(2+)</name>
        <dbReference type="ChEBI" id="CHEBI:29105"/>
        <label>2</label>
    </ligand>
</feature>
<dbReference type="CDD" id="cd10719">
    <property type="entry name" value="DnaJ_zf"/>
    <property type="match status" value="1"/>
</dbReference>
<feature type="binding site" evidence="8">
    <location>
        <position position="151"/>
    </location>
    <ligand>
        <name>Zn(2+)</name>
        <dbReference type="ChEBI" id="CHEBI:29105"/>
        <label>1</label>
    </ligand>
</feature>
<feature type="binding site" evidence="8">
    <location>
        <position position="207"/>
    </location>
    <ligand>
        <name>Zn(2+)</name>
        <dbReference type="ChEBI" id="CHEBI:29105"/>
        <label>1</label>
    </ligand>
</feature>
<evidence type="ECO:0000256" key="1">
    <source>
        <dbReference type="ARBA" id="ARBA00022723"/>
    </source>
</evidence>
<dbReference type="Gene3D" id="1.10.287.110">
    <property type="entry name" value="DnaJ domain"/>
    <property type="match status" value="1"/>
</dbReference>
<evidence type="ECO:0000259" key="10">
    <source>
        <dbReference type="PROSITE" id="PS50076"/>
    </source>
</evidence>
<dbReference type="InterPro" id="IPR036869">
    <property type="entry name" value="J_dom_sf"/>
</dbReference>